<dbReference type="EMBL" id="CP104067">
    <property type="protein sequence ID" value="WAH41979.1"/>
    <property type="molecule type" value="Genomic_DNA"/>
</dbReference>
<proteinExistence type="predicted"/>
<dbReference type="Proteomes" id="UP001164761">
    <property type="component" value="Chromosome"/>
</dbReference>
<dbReference type="RefSeq" id="WP_268005878.1">
    <property type="nucleotide sequence ID" value="NZ_BSUT01000001.1"/>
</dbReference>
<evidence type="ECO:0000313" key="1">
    <source>
        <dbReference type="EMBL" id="WAH41979.1"/>
    </source>
</evidence>
<keyword evidence="2" id="KW-1185">Reference proteome</keyword>
<organism evidence="1 2">
    <name type="scientific">Alicyclobacillus fastidiosus</name>
    <dbReference type="NCBI Taxonomy" id="392011"/>
    <lineage>
        <taxon>Bacteria</taxon>
        <taxon>Bacillati</taxon>
        <taxon>Bacillota</taxon>
        <taxon>Bacilli</taxon>
        <taxon>Bacillales</taxon>
        <taxon>Alicyclobacillaceae</taxon>
        <taxon>Alicyclobacillus</taxon>
    </lineage>
</organism>
<accession>A0ABY6ZGJ6</accession>
<evidence type="ECO:0000313" key="2">
    <source>
        <dbReference type="Proteomes" id="UP001164761"/>
    </source>
</evidence>
<sequence>MKFERHLAVDIADKFYAAMYNFPSTVEILVQDKALSYVLDGISLDINLPFDSDAYTILKRPFHTRIDIEFRENNTLSFRCRVIGTDIDFYYRIGAYITSLLKPVILDGILPIVKLRSVHLYNDTVTLSIIIQMFDELPREEDDIPIE</sequence>
<gene>
    <name evidence="1" type="ORF">NZD89_00135</name>
</gene>
<reference evidence="1" key="1">
    <citation type="submission" date="2022-08" db="EMBL/GenBank/DDBJ databases">
        <title>Alicyclobacillus fastidiosus DSM 17978, complete genome.</title>
        <authorList>
            <person name="Wang Q."/>
            <person name="Cai R."/>
            <person name="Wang Z."/>
        </authorList>
    </citation>
    <scope>NUCLEOTIDE SEQUENCE</scope>
    <source>
        <strain evidence="1">DSM 17978</strain>
    </source>
</reference>
<protein>
    <submittedName>
        <fullName evidence="1">Uncharacterized protein</fullName>
    </submittedName>
</protein>
<name>A0ABY6ZGJ6_9BACL</name>